<dbReference type="Proteomes" id="UP000228886">
    <property type="component" value="Unassembled WGS sequence"/>
</dbReference>
<sequence length="136" mass="15041">MLFTFLALIFFTLFGLCYKVSASQKNNPVVVNTSMLFCAGLISLFSLLLNKPSQYNFTTGALGFLGGSFFFTATLLVLYALKNGGKISICWTILNLGMVIPVLFSIFFWKESLELKKILGLVLIFSSIILIGQSKE</sequence>
<evidence type="ECO:0000313" key="3">
    <source>
        <dbReference type="EMBL" id="PIV64141.1"/>
    </source>
</evidence>
<dbReference type="Gene3D" id="1.10.3730.20">
    <property type="match status" value="1"/>
</dbReference>
<dbReference type="AlphaFoldDB" id="A0A2M7E8Y0"/>
<proteinExistence type="predicted"/>
<keyword evidence="1" id="KW-0472">Membrane</keyword>
<dbReference type="SUPFAM" id="SSF103481">
    <property type="entry name" value="Multidrug resistance efflux transporter EmrE"/>
    <property type="match status" value="1"/>
</dbReference>
<comment type="caution">
    <text evidence="3">The sequence shown here is derived from an EMBL/GenBank/DDBJ whole genome shotgun (WGS) entry which is preliminary data.</text>
</comment>
<keyword evidence="1" id="KW-0812">Transmembrane</keyword>
<dbReference type="InterPro" id="IPR000620">
    <property type="entry name" value="EamA_dom"/>
</dbReference>
<feature type="transmembrane region" description="Helical" evidence="1">
    <location>
        <begin position="29"/>
        <end position="49"/>
    </location>
</feature>
<dbReference type="GO" id="GO:0016020">
    <property type="term" value="C:membrane"/>
    <property type="evidence" value="ECO:0007669"/>
    <property type="project" value="InterPro"/>
</dbReference>
<feature type="transmembrane region" description="Helical" evidence="1">
    <location>
        <begin position="87"/>
        <end position="109"/>
    </location>
</feature>
<dbReference type="Pfam" id="PF00892">
    <property type="entry name" value="EamA"/>
    <property type="match status" value="1"/>
</dbReference>
<reference evidence="4" key="1">
    <citation type="submission" date="2017-09" db="EMBL/GenBank/DDBJ databases">
        <title>Depth-based differentiation of microbial function through sediment-hosted aquifers and enrichment of novel symbionts in the deep terrestrial subsurface.</title>
        <authorList>
            <person name="Probst A.J."/>
            <person name="Ladd B."/>
            <person name="Jarett J.K."/>
            <person name="Geller-Mcgrath D.E."/>
            <person name="Sieber C.M.K."/>
            <person name="Emerson J.B."/>
            <person name="Anantharaman K."/>
            <person name="Thomas B.C."/>
            <person name="Malmstrom R."/>
            <person name="Stieglmeier M."/>
            <person name="Klingl A."/>
            <person name="Woyke T."/>
            <person name="Ryan C.M."/>
            <person name="Banfield J.F."/>
        </authorList>
    </citation>
    <scope>NUCLEOTIDE SEQUENCE [LARGE SCALE GENOMIC DNA]</scope>
</reference>
<name>A0A2M7E8Y0_9BACT</name>
<dbReference type="InterPro" id="IPR037185">
    <property type="entry name" value="EmrE-like"/>
</dbReference>
<organism evidence="3 4">
    <name type="scientific">bacterium (Candidatus Ratteibacteria) CG01_land_8_20_14_3_00_40_19</name>
    <dbReference type="NCBI Taxonomy" id="2014290"/>
    <lineage>
        <taxon>Bacteria</taxon>
        <taxon>Candidatus Ratteibacteria</taxon>
    </lineage>
</organism>
<evidence type="ECO:0000313" key="4">
    <source>
        <dbReference type="Proteomes" id="UP000228886"/>
    </source>
</evidence>
<protein>
    <recommendedName>
        <fullName evidence="2">EamA domain-containing protein</fullName>
    </recommendedName>
</protein>
<gene>
    <name evidence="3" type="ORF">COS11_03730</name>
</gene>
<dbReference type="EMBL" id="PETL01000181">
    <property type="protein sequence ID" value="PIV64141.1"/>
    <property type="molecule type" value="Genomic_DNA"/>
</dbReference>
<feature type="domain" description="EamA" evidence="2">
    <location>
        <begin position="2"/>
        <end position="131"/>
    </location>
</feature>
<feature type="transmembrane region" description="Helical" evidence="1">
    <location>
        <begin position="61"/>
        <end position="81"/>
    </location>
</feature>
<evidence type="ECO:0000259" key="2">
    <source>
        <dbReference type="Pfam" id="PF00892"/>
    </source>
</evidence>
<accession>A0A2M7E8Y0</accession>
<keyword evidence="1" id="KW-1133">Transmembrane helix</keyword>
<evidence type="ECO:0000256" key="1">
    <source>
        <dbReference type="SAM" id="Phobius"/>
    </source>
</evidence>